<evidence type="ECO:0000256" key="1">
    <source>
        <dbReference type="SAM" id="MobiDB-lite"/>
    </source>
</evidence>
<reference evidence="2 3" key="1">
    <citation type="journal article" date="2002" name="Nature">
        <title>Comparison of the genomes of two Xanthomonas pathogens with differing host specificities.</title>
        <authorList>
            <person name="da Silva A.C."/>
            <person name="Ferro J.A."/>
            <person name="Reinach F.C."/>
            <person name="Farah C.S."/>
            <person name="Furlan L.R."/>
            <person name="Quaggio R.B."/>
            <person name="Monteiro-Vitorello C.B."/>
            <person name="Van Sluys M.A."/>
            <person name="Almeida N.F."/>
            <person name="Alves L.M."/>
            <person name="do Amaral A.M."/>
            <person name="Bertolini M.C."/>
            <person name="Camargo L.E."/>
            <person name="Camarotte G."/>
            <person name="Cannavan F."/>
            <person name="Cardozo J."/>
            <person name="Chambergo F."/>
            <person name="Ciapina L.P."/>
            <person name="Cicarelli R.M."/>
            <person name="Coutinho L.L."/>
            <person name="Cursino-Santos J.R."/>
            <person name="El-Dorry H."/>
            <person name="Faria J.B."/>
            <person name="Ferreira A.J."/>
            <person name="Ferreira R.C."/>
            <person name="Ferro M.I."/>
            <person name="Formighieri E.F."/>
            <person name="Franco M.C."/>
            <person name="Greggio C.C."/>
            <person name="Gruber A."/>
            <person name="Katsuyama A.M."/>
            <person name="Kishi L.T."/>
            <person name="Leite R.P."/>
            <person name="Lemos E.G."/>
            <person name="Lemos M.V."/>
            <person name="Locali E.C."/>
            <person name="Machado M.A."/>
            <person name="Madeira A.M."/>
            <person name="Martinez-Rossi N.M."/>
            <person name="Martins E.C."/>
            <person name="Meidanis J."/>
            <person name="Menck C.F."/>
            <person name="Miyaki C.Y."/>
            <person name="Moon D.H."/>
            <person name="Moreira L.M."/>
            <person name="Novo M.T."/>
            <person name="Okura V.K."/>
            <person name="Oliveira M.C."/>
            <person name="Oliveira V.R."/>
            <person name="Pereira H.A."/>
            <person name="Rossi A."/>
            <person name="Sena J.A."/>
            <person name="Silva C."/>
            <person name="de Souza R.F."/>
            <person name="Spinola L.A."/>
            <person name="Takita M.A."/>
            <person name="Tamura R.E."/>
            <person name="Teixeira E.C."/>
            <person name="Tezza R.I."/>
            <person name="Trindade dos Santos M."/>
            <person name="Truffi D."/>
            <person name="Tsai S.M."/>
            <person name="White F.F."/>
            <person name="Setubal J.C."/>
            <person name="Kitajima J.P."/>
        </authorList>
    </citation>
    <scope>NUCLEOTIDE SEQUENCE [LARGE SCALE GENOMIC DNA]</scope>
    <source>
        <strain evidence="3">ATCC 33913 / DSM 3586 / NCPPB 528 / LMG 568 / P 25</strain>
    </source>
</reference>
<dbReference type="OrthoDB" id="8431028at2"/>
<dbReference type="eggNOG" id="ENOG5032VZA">
    <property type="taxonomic scope" value="Bacteria"/>
</dbReference>
<keyword evidence="3" id="KW-1185">Reference proteome</keyword>
<dbReference type="STRING" id="190485.XCC3077"/>
<sequence length="357" mass="38635">MAVPRRQGTEPARHQGAGDPARRQPAAAQRHRGDPPGVEAGHRSPVGAVGAAAGGRVVLSRISAGSRMRRRWQAPHLRTVASSSVLAAAALLMCAASARDTHVQLTLDAHTRATASLVGTRLHVVLAPGGQEQWLDADLDEGEATGSVRSDDYNFDGHPDLAVTVMLGQVNEATRVFLYDPAQRQFCLLTAPTRPQVQCAGFWNLTPDPQQRSMSSSCRSGPMWYADVYRYDAAGRLYVSTTQQPIAAQAILDVLGPGTEEGMPFSVWPRFDAQGRVIGTEIGQSLEAPRPATFQVQVPRLPLYATPTATTTRRYLIEGDRLEALDVSTDQTRLQVRFRSAGHAESTGWIRADQAMP</sequence>
<dbReference type="EnsemblBacteria" id="AAM42348">
    <property type="protein sequence ID" value="AAM42348"/>
    <property type="gene ID" value="XCC3077"/>
</dbReference>
<dbReference type="KEGG" id="xcc:XCC3077"/>
<dbReference type="AlphaFoldDB" id="Q8P693"/>
<dbReference type="NCBIfam" id="NF047539">
    <property type="entry name" value="XAC2610_fam"/>
    <property type="match status" value="1"/>
</dbReference>
<accession>Q8P693</accession>
<protein>
    <submittedName>
        <fullName evidence="2">Uncharacterized protein</fullName>
    </submittedName>
</protein>
<dbReference type="PATRIC" id="fig|190485.4.peg.3287"/>
<dbReference type="EMBL" id="AE008922">
    <property type="protein sequence ID" value="AAM42348.1"/>
    <property type="molecule type" value="Genomic_DNA"/>
</dbReference>
<gene>
    <name evidence="2" type="ordered locus">XCC3077</name>
</gene>
<dbReference type="InterPro" id="IPR058087">
    <property type="entry name" value="XAC2610_dom"/>
</dbReference>
<organism evidence="2 3">
    <name type="scientific">Xanthomonas campestris pv. campestris (strain ATCC 33913 / DSM 3586 / NCPPB 528 / LMG 568 / P 25)</name>
    <dbReference type="NCBI Taxonomy" id="190485"/>
    <lineage>
        <taxon>Bacteria</taxon>
        <taxon>Pseudomonadati</taxon>
        <taxon>Pseudomonadota</taxon>
        <taxon>Gammaproteobacteria</taxon>
        <taxon>Lysobacterales</taxon>
        <taxon>Lysobacteraceae</taxon>
        <taxon>Xanthomonas</taxon>
    </lineage>
</organism>
<dbReference type="Proteomes" id="UP000001010">
    <property type="component" value="Chromosome"/>
</dbReference>
<name>Q8P693_XANCP</name>
<proteinExistence type="predicted"/>
<dbReference type="HOGENOM" id="CLU_032310_1_0_6"/>
<evidence type="ECO:0000313" key="2">
    <source>
        <dbReference type="EMBL" id="AAM42348.1"/>
    </source>
</evidence>
<evidence type="ECO:0000313" key="3">
    <source>
        <dbReference type="Proteomes" id="UP000001010"/>
    </source>
</evidence>
<feature type="region of interest" description="Disordered" evidence="1">
    <location>
        <begin position="1"/>
        <end position="49"/>
    </location>
</feature>